<gene>
    <name evidence="1" type="ORF">AALT52_07495</name>
</gene>
<accession>A0ABV4DS99</accession>
<protein>
    <recommendedName>
        <fullName evidence="3">Phage protein</fullName>
    </recommendedName>
</protein>
<comment type="caution">
    <text evidence="1">The sequence shown here is derived from an EMBL/GenBank/DDBJ whole genome shotgun (WGS) entry which is preliminary data.</text>
</comment>
<proteinExistence type="predicted"/>
<keyword evidence="2" id="KW-1185">Reference proteome</keyword>
<evidence type="ECO:0000313" key="2">
    <source>
        <dbReference type="Proteomes" id="UP001565236"/>
    </source>
</evidence>
<name>A0ABV4DS99_9LACO</name>
<evidence type="ECO:0008006" key="3">
    <source>
        <dbReference type="Google" id="ProtNLM"/>
    </source>
</evidence>
<organism evidence="1 2">
    <name type="scientific">Ligilactobacillus faecis</name>
    <dbReference type="NCBI Taxonomy" id="762833"/>
    <lineage>
        <taxon>Bacteria</taxon>
        <taxon>Bacillati</taxon>
        <taxon>Bacillota</taxon>
        <taxon>Bacilli</taxon>
        <taxon>Lactobacillales</taxon>
        <taxon>Lactobacillaceae</taxon>
        <taxon>Ligilactobacillus</taxon>
    </lineage>
</organism>
<reference evidence="1 2" key="1">
    <citation type="submission" date="2024-03" db="EMBL/GenBank/DDBJ databases">
        <title>Mouse gut bacterial collection (mGBC) of GemPharmatech.</title>
        <authorList>
            <person name="He Y."/>
            <person name="Dong L."/>
            <person name="Wu D."/>
            <person name="Gao X."/>
            <person name="Lin Z."/>
        </authorList>
    </citation>
    <scope>NUCLEOTIDE SEQUENCE [LARGE SCALE GENOMIC DNA]</scope>
    <source>
        <strain evidence="1 2">15-30</strain>
    </source>
</reference>
<evidence type="ECO:0000313" key="1">
    <source>
        <dbReference type="EMBL" id="MEY8662728.1"/>
    </source>
</evidence>
<dbReference type="RefSeq" id="WP_369942493.1">
    <property type="nucleotide sequence ID" value="NZ_JBCLUF010000027.1"/>
</dbReference>
<dbReference type="Proteomes" id="UP001565236">
    <property type="component" value="Unassembled WGS sequence"/>
</dbReference>
<sequence length="79" mass="8944">MSKMVMKYNVVHEDAEKLIFNVDYDCGHITIEGDKNAKSVKSVGDLPFSDYDLYKIESIVIDSMKRNKRLPSSFVLGLG</sequence>
<dbReference type="EMBL" id="JBCLUF010000027">
    <property type="protein sequence ID" value="MEY8662728.1"/>
    <property type="molecule type" value="Genomic_DNA"/>
</dbReference>